<dbReference type="SUPFAM" id="SSF53323">
    <property type="entry name" value="Pyruvate-ferredoxin oxidoreductase, PFOR, domain III"/>
    <property type="match status" value="1"/>
</dbReference>
<evidence type="ECO:0000256" key="1">
    <source>
        <dbReference type="ARBA" id="ARBA00001917"/>
    </source>
</evidence>
<evidence type="ECO:0000259" key="15">
    <source>
        <dbReference type="PROSITE" id="PS51384"/>
    </source>
</evidence>
<dbReference type="Pfam" id="PF00667">
    <property type="entry name" value="FAD_binding_1"/>
    <property type="match status" value="1"/>
</dbReference>
<dbReference type="PROSITE" id="PS51384">
    <property type="entry name" value="FAD_FR"/>
    <property type="match status" value="1"/>
</dbReference>
<feature type="region of interest" description="Disordered" evidence="14">
    <location>
        <begin position="649"/>
        <end position="682"/>
    </location>
</feature>
<evidence type="ECO:0000256" key="2">
    <source>
        <dbReference type="ARBA" id="ARBA00001974"/>
    </source>
</evidence>
<comment type="cofactor">
    <cofactor evidence="1">
        <name>FMN</name>
        <dbReference type="ChEBI" id="CHEBI:58210"/>
    </cofactor>
</comment>
<evidence type="ECO:0000256" key="7">
    <source>
        <dbReference type="ARBA" id="ARBA00022643"/>
    </source>
</evidence>
<comment type="caution">
    <text evidence="16">The sequence shown here is derived from an EMBL/GenBank/DDBJ whole genome shotgun (WGS) entry which is preliminary data.</text>
</comment>
<dbReference type="PANTHER" id="PTHR19384">
    <property type="entry name" value="NITRIC OXIDE SYNTHASE-RELATED"/>
    <property type="match status" value="1"/>
</dbReference>
<protein>
    <recommendedName>
        <fullName evidence="4">assimilatory sulfite reductase (NADPH)</fullName>
        <ecNumber evidence="4">1.8.1.2</ecNumber>
    </recommendedName>
</protein>
<dbReference type="PRINTS" id="PR00371">
    <property type="entry name" value="FPNCR"/>
</dbReference>
<keyword evidence="10" id="KW-0249">Electron transport</keyword>
<gene>
    <name evidence="16" type="ORF">AC631_05244</name>
</gene>
<comment type="pathway">
    <text evidence="3">Sulfur metabolism; hydrogen sulfide biosynthesis; hydrogen sulfide from sulfite (NADPH route): step 1/1.</text>
</comment>
<proteinExistence type="predicted"/>
<evidence type="ECO:0000313" key="16">
    <source>
        <dbReference type="EMBL" id="KRZ98998.1"/>
    </source>
</evidence>
<comment type="catalytic activity">
    <reaction evidence="12">
        <text>hydrogen sulfide + 3 NADP(+) + 3 H2O = sulfite + 3 NADPH + 4 H(+)</text>
        <dbReference type="Rhea" id="RHEA:13801"/>
        <dbReference type="ChEBI" id="CHEBI:15377"/>
        <dbReference type="ChEBI" id="CHEBI:15378"/>
        <dbReference type="ChEBI" id="CHEBI:17359"/>
        <dbReference type="ChEBI" id="CHEBI:29919"/>
        <dbReference type="ChEBI" id="CHEBI:57783"/>
        <dbReference type="ChEBI" id="CHEBI:58349"/>
        <dbReference type="EC" id="1.8.1.2"/>
    </reaction>
</comment>
<dbReference type="EC" id="1.8.1.2" evidence="4"/>
<dbReference type="Proteomes" id="UP000054251">
    <property type="component" value="Unassembled WGS sequence"/>
</dbReference>
<dbReference type="InterPro" id="IPR039261">
    <property type="entry name" value="FNR_nucleotide-bd"/>
</dbReference>
<dbReference type="InterPro" id="IPR002869">
    <property type="entry name" value="Pyrv_flavodox_OxRed_cen"/>
</dbReference>
<keyword evidence="7" id="KW-0288">FMN</keyword>
<keyword evidence="5" id="KW-0813">Transport</keyword>
<dbReference type="SUPFAM" id="SSF52922">
    <property type="entry name" value="TK C-terminal domain-like"/>
    <property type="match status" value="1"/>
</dbReference>
<evidence type="ECO:0000256" key="6">
    <source>
        <dbReference type="ARBA" id="ARBA00022630"/>
    </source>
</evidence>
<keyword evidence="9" id="KW-0521">NADP</keyword>
<dbReference type="Gene3D" id="2.40.30.10">
    <property type="entry name" value="Translation factors"/>
    <property type="match status" value="1"/>
</dbReference>
<dbReference type="InterPro" id="IPR009014">
    <property type="entry name" value="Transketo_C/PFOR_II"/>
</dbReference>
<dbReference type="InterPro" id="IPR017927">
    <property type="entry name" value="FAD-bd_FR_type"/>
</dbReference>
<dbReference type="InterPro" id="IPR001709">
    <property type="entry name" value="Flavoprot_Pyr_Nucl_cyt_Rdtase"/>
</dbReference>
<dbReference type="CDD" id="cd06207">
    <property type="entry name" value="CyPoR_like"/>
    <property type="match status" value="1"/>
</dbReference>
<reference evidence="16 17" key="1">
    <citation type="submission" date="2015-11" db="EMBL/GenBank/DDBJ databases">
        <title>The genome of Debaryomyces fabryi.</title>
        <authorList>
            <person name="Tafer H."/>
            <person name="Lopandic K."/>
        </authorList>
    </citation>
    <scope>NUCLEOTIDE SEQUENCE [LARGE SCALE GENOMIC DNA]</scope>
    <source>
        <strain evidence="16 17">CBS 789</strain>
    </source>
</reference>
<accession>A0A0V1PRX8</accession>
<dbReference type="GO" id="GO:0005829">
    <property type="term" value="C:cytosol"/>
    <property type="evidence" value="ECO:0007669"/>
    <property type="project" value="TreeGrafter"/>
</dbReference>
<dbReference type="OrthoDB" id="1856718at2759"/>
<dbReference type="GO" id="GO:0050660">
    <property type="term" value="F:flavin adenine dinucleotide binding"/>
    <property type="evidence" value="ECO:0007669"/>
    <property type="project" value="TreeGrafter"/>
</dbReference>
<dbReference type="FunFam" id="1.20.990.10:FF:000010">
    <property type="entry name" value="Sulfite reductase [NADPH] flavoprotein component"/>
    <property type="match status" value="1"/>
</dbReference>
<evidence type="ECO:0000256" key="12">
    <source>
        <dbReference type="ARBA" id="ARBA00052219"/>
    </source>
</evidence>
<dbReference type="SUPFAM" id="SSF63380">
    <property type="entry name" value="Riboflavin synthase domain-like"/>
    <property type="match status" value="1"/>
</dbReference>
<evidence type="ECO:0000256" key="13">
    <source>
        <dbReference type="ARBA" id="ARBA00059320"/>
    </source>
</evidence>
<evidence type="ECO:0000256" key="8">
    <source>
        <dbReference type="ARBA" id="ARBA00022827"/>
    </source>
</evidence>
<organism evidence="16 17">
    <name type="scientific">Debaryomyces fabryi</name>
    <dbReference type="NCBI Taxonomy" id="58627"/>
    <lineage>
        <taxon>Eukaryota</taxon>
        <taxon>Fungi</taxon>
        <taxon>Dikarya</taxon>
        <taxon>Ascomycota</taxon>
        <taxon>Saccharomycotina</taxon>
        <taxon>Pichiomycetes</taxon>
        <taxon>Debaryomycetaceae</taxon>
        <taxon>Debaryomyces</taxon>
    </lineage>
</organism>
<evidence type="ECO:0000256" key="10">
    <source>
        <dbReference type="ARBA" id="ARBA00022982"/>
    </source>
</evidence>
<keyword evidence="11" id="KW-0560">Oxidoreductase</keyword>
<evidence type="ECO:0000256" key="3">
    <source>
        <dbReference type="ARBA" id="ARBA00004774"/>
    </source>
</evidence>
<dbReference type="AlphaFoldDB" id="A0A0V1PRX8"/>
<dbReference type="InterPro" id="IPR001433">
    <property type="entry name" value="OxRdtase_FAD/NAD-bd"/>
</dbReference>
<dbReference type="InterPro" id="IPR017938">
    <property type="entry name" value="Riboflavin_synthase-like_b-brl"/>
</dbReference>
<evidence type="ECO:0000256" key="14">
    <source>
        <dbReference type="SAM" id="MobiDB-lite"/>
    </source>
</evidence>
<evidence type="ECO:0000256" key="4">
    <source>
        <dbReference type="ARBA" id="ARBA00012604"/>
    </source>
</evidence>
<keyword evidence="8" id="KW-0274">FAD</keyword>
<sequence length="1107" mass="121976">MAPHAIEAISANASASASISGNESILSTSIIKSNPFEITVDPSLLKGSAYTSPSTIISQTIYAISSKIFSYETPGADNLLDSYLQLWSQQYQRHNSFGVVPYFHKLQVRSGASNAILGYFGKNGTNGQPLSTLAGSNALTYMHPTLAGKSANLPLSFNVSAVDYDTTTDSLVSNYIAPLSVARSLNYPVVTPVNSNDGLELQHLTLLNHYLAALTGNPSLNLFDGPEFSKTFTKFNKLLSVEELGRLYQDLLASSDAAPASVEDAVDLAFNNLNKLAGTNYSQFDYIGSENPETVFVIYGSHESTQLSNAINKLSSNVGLIKVRVPLPFNAAKFVQLIPSSTRKLVVLGQGSSECSRSSSLKADITAALFLSGHYHNLSVDEFVYPLNFVWTPITITKILSEFLPSLNVDKILTVPDRIISSSPVTANTSPEGSYLVWGKDNGAFVDVSNKLALSLSLDDSKVVSIRNKFDNINGGGLFQSQIVSTSKHLPVESVDSANVVLIEDISILSSYDILATAKPGATILLANSKPIKNSVEEDVIPKLPVDFRRTLAKNHNKLVLVDNSILDELDALNDSTKGFSGDFLVQLAFWRASLPELDGFIVNKLLQANGNGFELLASVLDKFINSVDEKNGLKEIKVLPEWIELEDEPVEKKEEEDDEEESGPLPFFPTESSFFPNPRTDNAGVDETVHAGYKDLATKLAFPEAYDVKQELRPDLPVKNFVVKVQERKRLTPTEYSRNIFHIEFDTTGTGLTYEIGEALGIHGRNPAKAVEEFLKFYNVDADSLVEISNKDDQSIFEIRSARQALSEGVDFLGKPPKRFYEALAEYATNPKEKEHLETLSSGAGAEELKKRQDVEFCTYVDILEEFPSARPSFSDLVRIIAPLKRREYSIASSQKLHPNAVHLLIVVVDWVDPKGRTRYGHCSKYLSDLNVGDELVVSVKPSVMKLPPLSTQPIVMSGLGTGLAPFKAFIEEKIWQQQQGMEIGDIYLYMGSRHKKEEYLYGELWEAYMDAGVLTHIGAAFSRDQPQKIYIQDKIRESIDELTDAIVTKNGSFYLCGPTWPVPDITACLEDVVTNGAKREGKEIKDVAKVVEDMKEDGRYILEVY</sequence>
<evidence type="ECO:0000313" key="17">
    <source>
        <dbReference type="Proteomes" id="UP000054251"/>
    </source>
</evidence>
<dbReference type="Gene3D" id="3.40.50.970">
    <property type="match status" value="1"/>
</dbReference>
<dbReference type="GO" id="GO:0004783">
    <property type="term" value="F:sulfite reductase (NADPH) activity"/>
    <property type="evidence" value="ECO:0007669"/>
    <property type="project" value="UniProtKB-EC"/>
</dbReference>
<evidence type="ECO:0000256" key="11">
    <source>
        <dbReference type="ARBA" id="ARBA00023002"/>
    </source>
</evidence>
<dbReference type="InterPro" id="IPR023173">
    <property type="entry name" value="NADPH_Cyt_P450_Rdtase_alpha"/>
</dbReference>
<feature type="domain" description="FAD-binding FR-type" evidence="15">
    <location>
        <begin position="719"/>
        <end position="950"/>
    </location>
</feature>
<keyword evidence="6" id="KW-0285">Flavoprotein</keyword>
<dbReference type="SUPFAM" id="SSF52343">
    <property type="entry name" value="Ferredoxin reductase-like, C-terminal NADP-linked domain"/>
    <property type="match status" value="1"/>
</dbReference>
<dbReference type="GeneID" id="26842253"/>
<dbReference type="FunFam" id="3.40.50.80:FF:000011">
    <property type="entry name" value="Sulfite reductase flavoprotein component"/>
    <property type="match status" value="1"/>
</dbReference>
<dbReference type="InterPro" id="IPR003097">
    <property type="entry name" value="CysJ-like_FAD-binding"/>
</dbReference>
<comment type="cofactor">
    <cofactor evidence="2">
        <name>FAD</name>
        <dbReference type="ChEBI" id="CHEBI:57692"/>
    </cofactor>
</comment>
<dbReference type="Gene3D" id="3.40.50.80">
    <property type="entry name" value="Nucleotide-binding domain of ferredoxin-NADP reductase (FNR) module"/>
    <property type="match status" value="1"/>
</dbReference>
<dbReference type="EMBL" id="LMYN01000184">
    <property type="protein sequence ID" value="KRZ98998.1"/>
    <property type="molecule type" value="Genomic_DNA"/>
</dbReference>
<dbReference type="Gene3D" id="1.20.990.10">
    <property type="entry name" value="NADPH-cytochrome p450 Reductase, Chain A, domain 3"/>
    <property type="match status" value="1"/>
</dbReference>
<dbReference type="PANTHER" id="PTHR19384:SF109">
    <property type="entry name" value="SULFITE REDUCTASE [NADPH] FLAVOPROTEIN COMPONENT"/>
    <property type="match status" value="1"/>
</dbReference>
<keyword evidence="17" id="KW-1185">Reference proteome</keyword>
<dbReference type="GO" id="GO:0010181">
    <property type="term" value="F:FMN binding"/>
    <property type="evidence" value="ECO:0007669"/>
    <property type="project" value="TreeGrafter"/>
</dbReference>
<dbReference type="Gene3D" id="3.40.920.10">
    <property type="entry name" value="Pyruvate-ferredoxin oxidoreductase, PFOR, domain III"/>
    <property type="match status" value="1"/>
</dbReference>
<evidence type="ECO:0000256" key="5">
    <source>
        <dbReference type="ARBA" id="ARBA00022448"/>
    </source>
</evidence>
<dbReference type="Gene3D" id="3.40.50.920">
    <property type="match status" value="1"/>
</dbReference>
<dbReference type="RefSeq" id="XP_015465101.1">
    <property type="nucleotide sequence ID" value="XM_015614073.1"/>
</dbReference>
<evidence type="ECO:0000256" key="9">
    <source>
        <dbReference type="ARBA" id="ARBA00022857"/>
    </source>
</evidence>
<comment type="function">
    <text evidence="13">This enzyme catalyzes the 6-electron reduction of sulfite to sulfide. This is one of several activities required for the biosynthesis of L-cysteine from sulfate.</text>
</comment>
<name>A0A0V1PRX8_9ASCO</name>
<feature type="compositionally biased region" description="Acidic residues" evidence="14">
    <location>
        <begin position="649"/>
        <end position="663"/>
    </location>
</feature>
<dbReference type="Pfam" id="PF00175">
    <property type="entry name" value="NAD_binding_1"/>
    <property type="match status" value="1"/>
</dbReference>